<accession>A0A1T5MJZ1</accession>
<dbReference type="PANTHER" id="PTHR38339:SF1">
    <property type="entry name" value="TRANSGLUTAMINASE-LIKE DOMAIN-CONTAINING PROTEIN"/>
    <property type="match status" value="1"/>
</dbReference>
<keyword evidence="3" id="KW-1185">Reference proteome</keyword>
<organism evidence="2 3">
    <name type="scientific">Maledivibacter halophilus</name>
    <dbReference type="NCBI Taxonomy" id="36842"/>
    <lineage>
        <taxon>Bacteria</taxon>
        <taxon>Bacillati</taxon>
        <taxon>Bacillota</taxon>
        <taxon>Clostridia</taxon>
        <taxon>Peptostreptococcales</taxon>
        <taxon>Caminicellaceae</taxon>
        <taxon>Maledivibacter</taxon>
    </lineage>
</organism>
<name>A0A1T5MJZ1_9FIRM</name>
<proteinExistence type="predicted"/>
<dbReference type="AlphaFoldDB" id="A0A1T5MJZ1"/>
<dbReference type="PANTHER" id="PTHR38339">
    <property type="entry name" value="TRANSGLUTAMINASE DOMAIN PROTEIN"/>
    <property type="match status" value="1"/>
</dbReference>
<dbReference type="STRING" id="36842.SAMN02194393_04832"/>
<evidence type="ECO:0000313" key="3">
    <source>
        <dbReference type="Proteomes" id="UP000190285"/>
    </source>
</evidence>
<dbReference type="SMART" id="SM00460">
    <property type="entry name" value="TGc"/>
    <property type="match status" value="1"/>
</dbReference>
<dbReference type="EMBL" id="FUZT01000017">
    <property type="protein sequence ID" value="SKC88228.1"/>
    <property type="molecule type" value="Genomic_DNA"/>
</dbReference>
<feature type="domain" description="Transglutaminase-like" evidence="1">
    <location>
        <begin position="312"/>
        <end position="373"/>
    </location>
</feature>
<dbReference type="Proteomes" id="UP000190285">
    <property type="component" value="Unassembled WGS sequence"/>
</dbReference>
<evidence type="ECO:0000313" key="2">
    <source>
        <dbReference type="EMBL" id="SKC88228.1"/>
    </source>
</evidence>
<dbReference type="RefSeq" id="WP_079495372.1">
    <property type="nucleotide sequence ID" value="NZ_FUZT01000017.1"/>
</dbReference>
<keyword evidence="2" id="KW-0645">Protease</keyword>
<reference evidence="2 3" key="1">
    <citation type="submission" date="2017-02" db="EMBL/GenBank/DDBJ databases">
        <authorList>
            <person name="Peterson S.W."/>
        </authorList>
    </citation>
    <scope>NUCLEOTIDE SEQUENCE [LARGE SCALE GENOMIC DNA]</scope>
    <source>
        <strain evidence="2 3">M1</strain>
    </source>
</reference>
<dbReference type="OrthoDB" id="9804872at2"/>
<dbReference type="InterPro" id="IPR002931">
    <property type="entry name" value="Transglutaminase-like"/>
</dbReference>
<dbReference type="Gene3D" id="3.10.620.30">
    <property type="match status" value="1"/>
</dbReference>
<evidence type="ECO:0000259" key="1">
    <source>
        <dbReference type="SMART" id="SM00460"/>
    </source>
</evidence>
<keyword evidence="2" id="KW-0378">Hydrolase</keyword>
<protein>
    <submittedName>
        <fullName evidence="2">Transglutaminase-like enzymes, putative cysteine proteases</fullName>
    </submittedName>
</protein>
<dbReference type="GO" id="GO:0006508">
    <property type="term" value="P:proteolysis"/>
    <property type="evidence" value="ECO:0007669"/>
    <property type="project" value="UniProtKB-KW"/>
</dbReference>
<dbReference type="SUPFAM" id="SSF54001">
    <property type="entry name" value="Cysteine proteinases"/>
    <property type="match status" value="1"/>
</dbReference>
<dbReference type="InterPro" id="IPR038765">
    <property type="entry name" value="Papain-like_cys_pep_sf"/>
</dbReference>
<sequence>MNNLKFLAVDLPEDLKNLVIYGDFEKAEKLIDIYLKRNISTMLKKRLNFEKHRMKILRKEYIYTYDHALKIAKEKIKNFTGEELDMLKDERYADWQYINGNVMFSNKFLDNILKVHPTMENRLINKRNEPDKRTMLLNETIEDMMEKGEKKYFIHVKTGIKLKKGSSRINETIKVHIPIPQNAIQIKNIKILNTSHEPKFISPQDHPQRTIYFEEKVKGEDIFTVEYSYENHVKYTKLDYEKVSDIHPPFYTEQWPPHIVFTPFLVDLAKKIVGNETNPLKKAKNIYDYITKNVQYSFVRPYAAILNIPEYAAHNLKGDCGVQGLLFITLCRIVGVPARWQSGLYVDPNYIGCHDWAQFYVEPYGWLFADPSFGGSGYRKNNEKKRNFYFGNLDPFRMVANSTFQYEFLPKKNFLRSDPCDNQVGEAEYLDEGIYDGDGFESIKEIIDVHEI</sequence>
<dbReference type="Pfam" id="PF01841">
    <property type="entry name" value="Transglut_core"/>
    <property type="match status" value="1"/>
</dbReference>
<gene>
    <name evidence="2" type="ORF">SAMN02194393_04832</name>
</gene>
<dbReference type="GO" id="GO:0008233">
    <property type="term" value="F:peptidase activity"/>
    <property type="evidence" value="ECO:0007669"/>
    <property type="project" value="UniProtKB-KW"/>
</dbReference>